<evidence type="ECO:0000313" key="3">
    <source>
        <dbReference type="Proteomes" id="UP000265520"/>
    </source>
</evidence>
<dbReference type="AlphaFoldDB" id="A0A392RAW2"/>
<keyword evidence="3" id="KW-1185">Reference proteome</keyword>
<feature type="non-terminal residue" evidence="2">
    <location>
        <position position="1"/>
    </location>
</feature>
<proteinExistence type="predicted"/>
<sequence length="82" mass="9121">SCWPGQKHFKNESICAAPPNASLIRDIPLREGAPISVGRSRKQEGENHFKDPTDWDKTGCIRAGPPHTFKAIKPNLAYICNH</sequence>
<accession>A0A392RAW2</accession>
<feature type="region of interest" description="Disordered" evidence="1">
    <location>
        <begin position="35"/>
        <end position="57"/>
    </location>
</feature>
<organism evidence="2 3">
    <name type="scientific">Trifolium medium</name>
    <dbReference type="NCBI Taxonomy" id="97028"/>
    <lineage>
        <taxon>Eukaryota</taxon>
        <taxon>Viridiplantae</taxon>
        <taxon>Streptophyta</taxon>
        <taxon>Embryophyta</taxon>
        <taxon>Tracheophyta</taxon>
        <taxon>Spermatophyta</taxon>
        <taxon>Magnoliopsida</taxon>
        <taxon>eudicotyledons</taxon>
        <taxon>Gunneridae</taxon>
        <taxon>Pentapetalae</taxon>
        <taxon>rosids</taxon>
        <taxon>fabids</taxon>
        <taxon>Fabales</taxon>
        <taxon>Fabaceae</taxon>
        <taxon>Papilionoideae</taxon>
        <taxon>50 kb inversion clade</taxon>
        <taxon>NPAAA clade</taxon>
        <taxon>Hologalegina</taxon>
        <taxon>IRL clade</taxon>
        <taxon>Trifolieae</taxon>
        <taxon>Trifolium</taxon>
    </lineage>
</organism>
<dbReference type="EMBL" id="LXQA010200520">
    <property type="protein sequence ID" value="MCI32986.1"/>
    <property type="molecule type" value="Genomic_DNA"/>
</dbReference>
<comment type="caution">
    <text evidence="2">The sequence shown here is derived from an EMBL/GenBank/DDBJ whole genome shotgun (WGS) entry which is preliminary data.</text>
</comment>
<evidence type="ECO:0000256" key="1">
    <source>
        <dbReference type="SAM" id="MobiDB-lite"/>
    </source>
</evidence>
<name>A0A392RAW2_9FABA</name>
<protein>
    <submittedName>
        <fullName evidence="2">Uncharacterized protein</fullName>
    </submittedName>
</protein>
<evidence type="ECO:0000313" key="2">
    <source>
        <dbReference type="EMBL" id="MCI32986.1"/>
    </source>
</evidence>
<feature type="compositionally biased region" description="Basic and acidic residues" evidence="1">
    <location>
        <begin position="41"/>
        <end position="57"/>
    </location>
</feature>
<dbReference type="Proteomes" id="UP000265520">
    <property type="component" value="Unassembled WGS sequence"/>
</dbReference>
<reference evidence="2 3" key="1">
    <citation type="journal article" date="2018" name="Front. Plant Sci.">
        <title>Red Clover (Trifolium pratense) and Zigzag Clover (T. medium) - A Picture of Genomic Similarities and Differences.</title>
        <authorList>
            <person name="Dluhosova J."/>
            <person name="Istvanek J."/>
            <person name="Nedelnik J."/>
            <person name="Repkova J."/>
        </authorList>
    </citation>
    <scope>NUCLEOTIDE SEQUENCE [LARGE SCALE GENOMIC DNA]</scope>
    <source>
        <strain evidence="3">cv. 10/8</strain>
        <tissue evidence="2">Leaf</tissue>
    </source>
</reference>